<dbReference type="RefSeq" id="WP_133236504.1">
    <property type="nucleotide sequence ID" value="NZ_SOZE01000047.1"/>
</dbReference>
<evidence type="ECO:0000259" key="1">
    <source>
        <dbReference type="Pfam" id="PF24705"/>
    </source>
</evidence>
<proteinExistence type="predicted"/>
<dbReference type="EMBL" id="SOZE01000047">
    <property type="protein sequence ID" value="TFF33361.1"/>
    <property type="molecule type" value="Genomic_DNA"/>
</dbReference>
<protein>
    <recommendedName>
        <fullName evidence="1">DUF7668 domain-containing protein</fullName>
    </recommendedName>
</protein>
<dbReference type="Pfam" id="PF24705">
    <property type="entry name" value="DUF7668"/>
    <property type="match status" value="1"/>
</dbReference>
<dbReference type="InterPro" id="IPR056085">
    <property type="entry name" value="DUF7668"/>
</dbReference>
<organism evidence="2 3">
    <name type="scientific">Mucilaginibacter psychrotolerans</name>
    <dbReference type="NCBI Taxonomy" id="1524096"/>
    <lineage>
        <taxon>Bacteria</taxon>
        <taxon>Pseudomonadati</taxon>
        <taxon>Bacteroidota</taxon>
        <taxon>Sphingobacteriia</taxon>
        <taxon>Sphingobacteriales</taxon>
        <taxon>Sphingobacteriaceae</taxon>
        <taxon>Mucilaginibacter</taxon>
    </lineage>
</organism>
<evidence type="ECO:0000313" key="2">
    <source>
        <dbReference type="EMBL" id="TFF33361.1"/>
    </source>
</evidence>
<gene>
    <name evidence="2" type="ORF">E2R66_26240</name>
</gene>
<feature type="domain" description="DUF7668" evidence="1">
    <location>
        <begin position="14"/>
        <end position="109"/>
    </location>
</feature>
<sequence>MNANKIKTVIQELVRELVELKYQDIYEQDYEKITSAPAIQEAIESYGQVLTMPPNSAFENIDIYETDNPNKIQVDFDLWFNNKKSDLTLSCAVYDDGKKGKYSIENIHML</sequence>
<accession>A0A4Y8S3U3</accession>
<dbReference type="AlphaFoldDB" id="A0A4Y8S3U3"/>
<dbReference type="OrthoDB" id="965084at2"/>
<dbReference type="Proteomes" id="UP000297540">
    <property type="component" value="Unassembled WGS sequence"/>
</dbReference>
<reference evidence="2 3" key="1">
    <citation type="journal article" date="2017" name="Int. J. Syst. Evol. Microbiol.">
        <title>Mucilaginibacterpsychrotolerans sp. nov., isolated from peatlands.</title>
        <authorList>
            <person name="Deng Y."/>
            <person name="Shen L."/>
            <person name="Xu B."/>
            <person name="Liu Y."/>
            <person name="Gu Z."/>
            <person name="Liu H."/>
            <person name="Zhou Y."/>
        </authorList>
    </citation>
    <scope>NUCLEOTIDE SEQUENCE [LARGE SCALE GENOMIC DNA]</scope>
    <source>
        <strain evidence="2 3">NH7-4</strain>
    </source>
</reference>
<evidence type="ECO:0000313" key="3">
    <source>
        <dbReference type="Proteomes" id="UP000297540"/>
    </source>
</evidence>
<name>A0A4Y8S3U3_9SPHI</name>
<keyword evidence="3" id="KW-1185">Reference proteome</keyword>
<comment type="caution">
    <text evidence="2">The sequence shown here is derived from an EMBL/GenBank/DDBJ whole genome shotgun (WGS) entry which is preliminary data.</text>
</comment>